<comment type="similarity">
    <text evidence="2">Belongs to the glutamate-gated ion channel (TC 1.A.10.1) family.</text>
</comment>
<feature type="transmembrane region" description="Helical" evidence="14">
    <location>
        <begin position="288"/>
        <end position="310"/>
    </location>
</feature>
<dbReference type="Pfam" id="PF00060">
    <property type="entry name" value="Lig_chan"/>
    <property type="match status" value="1"/>
</dbReference>
<organism evidence="16 17">
    <name type="scientific">Periplaneta americana</name>
    <name type="common">American cockroach</name>
    <name type="synonym">Blatta americana</name>
    <dbReference type="NCBI Taxonomy" id="6978"/>
    <lineage>
        <taxon>Eukaryota</taxon>
        <taxon>Metazoa</taxon>
        <taxon>Ecdysozoa</taxon>
        <taxon>Arthropoda</taxon>
        <taxon>Hexapoda</taxon>
        <taxon>Insecta</taxon>
        <taxon>Pterygota</taxon>
        <taxon>Neoptera</taxon>
        <taxon>Polyneoptera</taxon>
        <taxon>Dictyoptera</taxon>
        <taxon>Blattodea</taxon>
        <taxon>Blattoidea</taxon>
        <taxon>Blattidae</taxon>
        <taxon>Blattinae</taxon>
        <taxon>Periplaneta</taxon>
    </lineage>
</organism>
<comment type="subcellular location">
    <subcellularLocation>
        <location evidence="1">Cell membrane</location>
        <topology evidence="1">Multi-pass membrane protein</topology>
    </subcellularLocation>
</comment>
<evidence type="ECO:0000256" key="11">
    <source>
        <dbReference type="ARBA" id="ARBA00023286"/>
    </source>
</evidence>
<evidence type="ECO:0000313" key="17">
    <source>
        <dbReference type="Proteomes" id="UP001148838"/>
    </source>
</evidence>
<evidence type="ECO:0000256" key="4">
    <source>
        <dbReference type="ARBA" id="ARBA00022475"/>
    </source>
</evidence>
<evidence type="ECO:0000256" key="9">
    <source>
        <dbReference type="ARBA" id="ARBA00023170"/>
    </source>
</evidence>
<keyword evidence="7" id="KW-0406">Ion transport</keyword>
<reference evidence="16 17" key="1">
    <citation type="journal article" date="2022" name="Allergy">
        <title>Genome assembly and annotation of Periplaneta americana reveal a comprehensive cockroach allergen profile.</title>
        <authorList>
            <person name="Wang L."/>
            <person name="Xiong Q."/>
            <person name="Saelim N."/>
            <person name="Wang L."/>
            <person name="Nong W."/>
            <person name="Wan A.T."/>
            <person name="Shi M."/>
            <person name="Liu X."/>
            <person name="Cao Q."/>
            <person name="Hui J.H.L."/>
            <person name="Sookrung N."/>
            <person name="Leung T.F."/>
            <person name="Tungtrongchitr A."/>
            <person name="Tsui S.K.W."/>
        </authorList>
    </citation>
    <scope>NUCLEOTIDE SEQUENCE [LARGE SCALE GENOMIC DNA]</scope>
    <source>
        <strain evidence="16">PWHHKU_190912</strain>
    </source>
</reference>
<evidence type="ECO:0000256" key="12">
    <source>
        <dbReference type="ARBA" id="ARBA00023303"/>
    </source>
</evidence>
<feature type="region of interest" description="Disordered" evidence="13">
    <location>
        <begin position="417"/>
        <end position="438"/>
    </location>
</feature>
<dbReference type="SUPFAM" id="SSF53850">
    <property type="entry name" value="Periplasmic binding protein-like II"/>
    <property type="match status" value="1"/>
</dbReference>
<proteinExistence type="inferred from homology"/>
<keyword evidence="9" id="KW-0675">Receptor</keyword>
<evidence type="ECO:0000256" key="13">
    <source>
        <dbReference type="SAM" id="MobiDB-lite"/>
    </source>
</evidence>
<protein>
    <recommendedName>
        <fullName evidence="15">Ionotropic glutamate receptor L-glutamate and glycine-binding domain-containing protein</fullName>
    </recommendedName>
</protein>
<dbReference type="InterPro" id="IPR001320">
    <property type="entry name" value="Iontro_rcpt_C"/>
</dbReference>
<dbReference type="Proteomes" id="UP001148838">
    <property type="component" value="Unassembled WGS sequence"/>
</dbReference>
<keyword evidence="11" id="KW-1071">Ligand-gated ion channel</keyword>
<evidence type="ECO:0000256" key="3">
    <source>
        <dbReference type="ARBA" id="ARBA00022448"/>
    </source>
</evidence>
<dbReference type="EMBL" id="JAJSOF020000029">
    <property type="protein sequence ID" value="KAJ4432603.1"/>
    <property type="molecule type" value="Genomic_DNA"/>
</dbReference>
<keyword evidence="6 14" id="KW-1133">Transmembrane helix</keyword>
<dbReference type="SMART" id="SM00918">
    <property type="entry name" value="Lig_chan-Glu_bd"/>
    <property type="match status" value="1"/>
</dbReference>
<evidence type="ECO:0000259" key="15">
    <source>
        <dbReference type="SMART" id="SM00918"/>
    </source>
</evidence>
<evidence type="ECO:0000256" key="8">
    <source>
        <dbReference type="ARBA" id="ARBA00023136"/>
    </source>
</evidence>
<feature type="transmembrane region" description="Helical" evidence="14">
    <location>
        <begin position="351"/>
        <end position="369"/>
    </location>
</feature>
<dbReference type="Gene3D" id="1.10.287.70">
    <property type="match status" value="1"/>
</dbReference>
<dbReference type="Pfam" id="PF16087">
    <property type="entry name" value="DUF4817"/>
    <property type="match status" value="1"/>
</dbReference>
<accession>A0ABQ8SF28</accession>
<evidence type="ECO:0000256" key="7">
    <source>
        <dbReference type="ARBA" id="ARBA00023065"/>
    </source>
</evidence>
<dbReference type="PANTHER" id="PTHR42643">
    <property type="entry name" value="IONOTROPIC RECEPTOR 20A-RELATED"/>
    <property type="match status" value="1"/>
</dbReference>
<evidence type="ECO:0000256" key="6">
    <source>
        <dbReference type="ARBA" id="ARBA00022989"/>
    </source>
</evidence>
<sequence length="438" mass="50272">MEEYTRAEYADLIFEYGCANENSRQAHRLHRDKYPRRRHPAHIIFSRLFQRPWVAQLGEQLATDWKVRGSIPSGDRIFSRCQTSRTAPRFTQPPIKLSTGSFPGVKGGQSVVPTTPPHSSVEHGYRDLICVSEKNEWRLTGYDGEIMYELQYRLNFTTIFSIPKDRQYGIPKENGTWNGMVQKVATNQVTIGIGPFDYTDDRLDVVSYLPPIWNYNCIVCRKKYVQSVRLRMGPGKRHVLIRRFVRAVVETPRQSRSTSYQLVTVYIRQPDIVMSTLQQILSPFSLEVWLVIMTIVVSLIASLASIWRLYSTHFSTRDDNAFNIQEYTTHVLGIFLLQGHGATLRILSWRLVYFVTYFLSTVLFIAYSAKFISNLSVRRPSLPFTDFEGLLEDGSYKIRLLAGNVYGKYLQVRTDYGDDDDGGGGGGDRREGKGKKNN</sequence>
<keyword evidence="17" id="KW-1185">Reference proteome</keyword>
<name>A0ABQ8SF28_PERAM</name>
<feature type="domain" description="Ionotropic glutamate receptor L-glutamate and glycine-binding" evidence="15">
    <location>
        <begin position="128"/>
        <end position="186"/>
    </location>
</feature>
<keyword evidence="4" id="KW-1003">Cell membrane</keyword>
<keyword evidence="10" id="KW-0325">Glycoprotein</keyword>
<evidence type="ECO:0000313" key="16">
    <source>
        <dbReference type="EMBL" id="KAJ4432603.1"/>
    </source>
</evidence>
<dbReference type="PANTHER" id="PTHR42643:SF24">
    <property type="entry name" value="IONOTROPIC RECEPTOR 60A"/>
    <property type="match status" value="1"/>
</dbReference>
<evidence type="ECO:0000256" key="2">
    <source>
        <dbReference type="ARBA" id="ARBA00008685"/>
    </source>
</evidence>
<evidence type="ECO:0000256" key="1">
    <source>
        <dbReference type="ARBA" id="ARBA00004651"/>
    </source>
</evidence>
<comment type="caution">
    <text evidence="16">The sequence shown here is derived from an EMBL/GenBank/DDBJ whole genome shotgun (WGS) entry which is preliminary data.</text>
</comment>
<dbReference type="InterPro" id="IPR032135">
    <property type="entry name" value="DUF4817"/>
</dbReference>
<dbReference type="InterPro" id="IPR019594">
    <property type="entry name" value="Glu/Gly-bd"/>
</dbReference>
<keyword evidence="3" id="KW-0813">Transport</keyword>
<gene>
    <name evidence="16" type="ORF">ANN_21226</name>
</gene>
<keyword evidence="12" id="KW-0407">Ion channel</keyword>
<evidence type="ECO:0000256" key="14">
    <source>
        <dbReference type="SAM" id="Phobius"/>
    </source>
</evidence>
<keyword evidence="8 14" id="KW-0472">Membrane</keyword>
<evidence type="ECO:0000256" key="10">
    <source>
        <dbReference type="ARBA" id="ARBA00023180"/>
    </source>
</evidence>
<evidence type="ECO:0000256" key="5">
    <source>
        <dbReference type="ARBA" id="ARBA00022692"/>
    </source>
</evidence>
<keyword evidence="5 14" id="KW-0812">Transmembrane</keyword>
<dbReference type="Pfam" id="PF10613">
    <property type="entry name" value="Lig_chan-Glu_bd"/>
    <property type="match status" value="1"/>
</dbReference>
<dbReference type="InterPro" id="IPR052192">
    <property type="entry name" value="Insect_Ionotropic_Sensory_Rcpt"/>
</dbReference>
<dbReference type="Gene3D" id="3.40.190.10">
    <property type="entry name" value="Periplasmic binding protein-like II"/>
    <property type="match status" value="1"/>
</dbReference>